<dbReference type="EMBL" id="BMUB01000033">
    <property type="protein sequence ID" value="GGV04359.1"/>
    <property type="molecule type" value="Genomic_DNA"/>
</dbReference>
<gene>
    <name evidence="1" type="ORF">GCM10010502_68830</name>
</gene>
<reference evidence="1 2" key="1">
    <citation type="journal article" date="2014" name="Int. J. Syst. Evol. Microbiol.">
        <title>Complete genome sequence of Corynebacterium casei LMG S-19264T (=DSM 44701T), isolated from a smear-ripened cheese.</title>
        <authorList>
            <consortium name="US DOE Joint Genome Institute (JGI-PGF)"/>
            <person name="Walter F."/>
            <person name="Albersmeier A."/>
            <person name="Kalinowski J."/>
            <person name="Ruckert C."/>
        </authorList>
    </citation>
    <scope>NUCLEOTIDE SEQUENCE [LARGE SCALE GENOMIC DNA]</scope>
    <source>
        <strain evidence="1 2">JCM 4434</strain>
    </source>
</reference>
<sequence>MEGEEDAMPNAIAKMTVSFSLVSIPVTPKAETAARGKGPAGRT</sequence>
<evidence type="ECO:0000313" key="2">
    <source>
        <dbReference type="Proteomes" id="UP000610124"/>
    </source>
</evidence>
<organism evidence="1 2">
    <name type="scientific">Kitasatospora aureofaciens</name>
    <name type="common">Streptomyces aureofaciens</name>
    <dbReference type="NCBI Taxonomy" id="1894"/>
    <lineage>
        <taxon>Bacteria</taxon>
        <taxon>Bacillati</taxon>
        <taxon>Actinomycetota</taxon>
        <taxon>Actinomycetes</taxon>
        <taxon>Kitasatosporales</taxon>
        <taxon>Streptomycetaceae</taxon>
        <taxon>Kitasatospora</taxon>
    </lineage>
</organism>
<protein>
    <submittedName>
        <fullName evidence="1">Uncharacterized protein</fullName>
    </submittedName>
</protein>
<dbReference type="AlphaFoldDB" id="A0A8H9HZW4"/>
<comment type="caution">
    <text evidence="1">The sequence shown here is derived from an EMBL/GenBank/DDBJ whole genome shotgun (WGS) entry which is preliminary data.</text>
</comment>
<proteinExistence type="predicted"/>
<dbReference type="Proteomes" id="UP000610124">
    <property type="component" value="Unassembled WGS sequence"/>
</dbReference>
<name>A0A8H9HZW4_KITAU</name>
<accession>A0A8H9HZW4</accession>
<evidence type="ECO:0000313" key="1">
    <source>
        <dbReference type="EMBL" id="GGV04359.1"/>
    </source>
</evidence>